<keyword evidence="4" id="KW-0479">Metal-binding</keyword>
<keyword evidence="14" id="KW-1185">Reference proteome</keyword>
<dbReference type="PROSITE" id="PS51379">
    <property type="entry name" value="4FE4S_FER_2"/>
    <property type="match status" value="2"/>
</dbReference>
<evidence type="ECO:0000313" key="14">
    <source>
        <dbReference type="Proteomes" id="UP000184509"/>
    </source>
</evidence>
<dbReference type="InterPro" id="IPR010226">
    <property type="entry name" value="NADH_quinone_OxRdtase_chainI"/>
</dbReference>
<dbReference type="SUPFAM" id="SSF54862">
    <property type="entry name" value="4Fe-4S ferredoxins"/>
    <property type="match status" value="1"/>
</dbReference>
<evidence type="ECO:0000256" key="3">
    <source>
        <dbReference type="ARBA" id="ARBA00022719"/>
    </source>
</evidence>
<keyword evidence="8" id="KW-0411">Iron-sulfur</keyword>
<keyword evidence="9" id="KW-0520">NAD</keyword>
<dbReference type="STRING" id="1297750.SAMN05444405_103121"/>
<keyword evidence="6" id="KW-1278">Translocase</keyword>
<evidence type="ECO:0000256" key="6">
    <source>
        <dbReference type="ARBA" id="ARBA00022967"/>
    </source>
</evidence>
<feature type="domain" description="4Fe-4S ferredoxin-type" evidence="12">
    <location>
        <begin position="101"/>
        <end position="130"/>
    </location>
</feature>
<feature type="domain" description="4Fe-4S ferredoxin-type" evidence="12">
    <location>
        <begin position="58"/>
        <end position="87"/>
    </location>
</feature>
<dbReference type="Pfam" id="PF12838">
    <property type="entry name" value="Fer4_7"/>
    <property type="match status" value="1"/>
</dbReference>
<keyword evidence="2" id="KW-0004">4Fe-4S</keyword>
<evidence type="ECO:0000256" key="5">
    <source>
        <dbReference type="ARBA" id="ARBA00022737"/>
    </source>
</evidence>
<keyword evidence="10" id="KW-0830">Ubiquinone</keyword>
<dbReference type="PANTHER" id="PTHR10849">
    <property type="entry name" value="NADH DEHYDROGENASE UBIQUINONE IRON-SULFUR PROTEIN 8, MITOCHONDRIAL"/>
    <property type="match status" value="1"/>
</dbReference>
<keyword evidence="1" id="KW-1003">Cell membrane</keyword>
<proteinExistence type="predicted"/>
<protein>
    <submittedName>
        <fullName evidence="13">NADH-quinone oxidoreductase subunit I</fullName>
    </submittedName>
</protein>
<evidence type="ECO:0000256" key="10">
    <source>
        <dbReference type="ARBA" id="ARBA00023075"/>
    </source>
</evidence>
<dbReference type="GO" id="GO:0048038">
    <property type="term" value="F:quinone binding"/>
    <property type="evidence" value="ECO:0007669"/>
    <property type="project" value="UniProtKB-KW"/>
</dbReference>
<evidence type="ECO:0000256" key="8">
    <source>
        <dbReference type="ARBA" id="ARBA00023014"/>
    </source>
</evidence>
<evidence type="ECO:0000256" key="4">
    <source>
        <dbReference type="ARBA" id="ARBA00022723"/>
    </source>
</evidence>
<keyword evidence="11" id="KW-0472">Membrane</keyword>
<sequence>MNSFNQYIGSLFGGLKTLLIGMKTSITVFFRKKTTEQYPENRATLKISDRFRGTLVMPHDENNQHKCVACGLCQMACPNDTINVISEMVTDEEGKKKKVLVKYQYDLGSCMYCQLCVNACPHDAIKFDNSFEHAVFDRSKLIKQLNNEGSSVVVKKKPNSEGLTEEKK</sequence>
<organism evidence="13 14">
    <name type="scientific">Bacteroides luti</name>
    <dbReference type="NCBI Taxonomy" id="1297750"/>
    <lineage>
        <taxon>Bacteria</taxon>
        <taxon>Pseudomonadati</taxon>
        <taxon>Bacteroidota</taxon>
        <taxon>Bacteroidia</taxon>
        <taxon>Bacteroidales</taxon>
        <taxon>Bacteroidaceae</taxon>
        <taxon>Bacteroides</taxon>
    </lineage>
</organism>
<dbReference type="PANTHER" id="PTHR10849:SF24">
    <property type="entry name" value="NADH-QUINONE OXIDOREDUCTASE SUBUNIT I 2"/>
    <property type="match status" value="1"/>
</dbReference>
<evidence type="ECO:0000313" key="13">
    <source>
        <dbReference type="EMBL" id="SHE82437.1"/>
    </source>
</evidence>
<dbReference type="InterPro" id="IPR017900">
    <property type="entry name" value="4Fe4S_Fe_S_CS"/>
</dbReference>
<evidence type="ECO:0000256" key="11">
    <source>
        <dbReference type="ARBA" id="ARBA00023136"/>
    </source>
</evidence>
<dbReference type="OrthoDB" id="9808559at2"/>
<dbReference type="GO" id="GO:0016020">
    <property type="term" value="C:membrane"/>
    <property type="evidence" value="ECO:0007669"/>
    <property type="project" value="InterPro"/>
</dbReference>
<name>A0A1M4WMM4_9BACE</name>
<dbReference type="GO" id="GO:0051539">
    <property type="term" value="F:4 iron, 4 sulfur cluster binding"/>
    <property type="evidence" value="ECO:0007669"/>
    <property type="project" value="UniProtKB-KW"/>
</dbReference>
<dbReference type="GO" id="GO:0046872">
    <property type="term" value="F:metal ion binding"/>
    <property type="evidence" value="ECO:0007669"/>
    <property type="project" value="UniProtKB-KW"/>
</dbReference>
<evidence type="ECO:0000256" key="1">
    <source>
        <dbReference type="ARBA" id="ARBA00022475"/>
    </source>
</evidence>
<dbReference type="GO" id="GO:0016651">
    <property type="term" value="F:oxidoreductase activity, acting on NAD(P)H"/>
    <property type="evidence" value="ECO:0007669"/>
    <property type="project" value="InterPro"/>
</dbReference>
<dbReference type="Gene3D" id="3.30.70.3270">
    <property type="match status" value="1"/>
</dbReference>
<evidence type="ECO:0000256" key="2">
    <source>
        <dbReference type="ARBA" id="ARBA00022485"/>
    </source>
</evidence>
<dbReference type="RefSeq" id="WP_073399437.1">
    <property type="nucleotide sequence ID" value="NZ_FQTV01000003.1"/>
</dbReference>
<keyword evidence="7" id="KW-0408">Iron</keyword>
<evidence type="ECO:0000259" key="12">
    <source>
        <dbReference type="PROSITE" id="PS51379"/>
    </source>
</evidence>
<accession>A0A1M4WMM4</accession>
<gene>
    <name evidence="13" type="ORF">SAMN05444405_103121</name>
</gene>
<dbReference type="PROSITE" id="PS00198">
    <property type="entry name" value="4FE4S_FER_1"/>
    <property type="match status" value="2"/>
</dbReference>
<dbReference type="EMBL" id="FQTV01000003">
    <property type="protein sequence ID" value="SHE82437.1"/>
    <property type="molecule type" value="Genomic_DNA"/>
</dbReference>
<dbReference type="AlphaFoldDB" id="A0A1M4WMM4"/>
<evidence type="ECO:0000256" key="9">
    <source>
        <dbReference type="ARBA" id="ARBA00023027"/>
    </source>
</evidence>
<reference evidence="13 14" key="1">
    <citation type="submission" date="2016-11" db="EMBL/GenBank/DDBJ databases">
        <authorList>
            <person name="Jaros S."/>
            <person name="Januszkiewicz K."/>
            <person name="Wedrychowicz H."/>
        </authorList>
    </citation>
    <scope>NUCLEOTIDE SEQUENCE [LARGE SCALE GENOMIC DNA]</scope>
    <source>
        <strain evidence="13 14">DSM 26991</strain>
    </source>
</reference>
<keyword evidence="5" id="KW-0677">Repeat</keyword>
<evidence type="ECO:0000256" key="7">
    <source>
        <dbReference type="ARBA" id="ARBA00023004"/>
    </source>
</evidence>
<dbReference type="InterPro" id="IPR017896">
    <property type="entry name" value="4Fe4S_Fe-S-bd"/>
</dbReference>
<keyword evidence="3" id="KW-0874">Quinone</keyword>
<dbReference type="Proteomes" id="UP000184509">
    <property type="component" value="Unassembled WGS sequence"/>
</dbReference>